<evidence type="ECO:0000256" key="3">
    <source>
        <dbReference type="ARBA" id="ARBA00022898"/>
    </source>
</evidence>
<evidence type="ECO:0000313" key="5">
    <source>
        <dbReference type="EMBL" id="GLQ16080.1"/>
    </source>
</evidence>
<dbReference type="EMBL" id="BSNI01000001">
    <property type="protein sequence ID" value="GLQ16080.1"/>
    <property type="molecule type" value="Genomic_DNA"/>
</dbReference>
<comment type="caution">
    <text evidence="5">The sequence shown here is derived from an EMBL/GenBank/DDBJ whole genome shotgun (WGS) entry which is preliminary data.</text>
</comment>
<gene>
    <name evidence="5" type="ORF">GCM10007879_03290</name>
</gene>
<dbReference type="SUPFAM" id="SSF53686">
    <property type="entry name" value="Tryptophan synthase beta subunit-like PLP-dependent enzymes"/>
    <property type="match status" value="1"/>
</dbReference>
<reference evidence="5" key="2">
    <citation type="submission" date="2023-01" db="EMBL/GenBank/DDBJ databases">
        <title>Draft genome sequence of Maritalea porphyrae strain NBRC 107169.</title>
        <authorList>
            <person name="Sun Q."/>
            <person name="Mori K."/>
        </authorList>
    </citation>
    <scope>NUCLEOTIDE SEQUENCE</scope>
    <source>
        <strain evidence="5">NBRC 107169</strain>
    </source>
</reference>
<reference evidence="5" key="1">
    <citation type="journal article" date="2014" name="Int. J. Syst. Evol. Microbiol.">
        <title>Complete genome of a new Firmicutes species belonging to the dominant human colonic microbiota ('Ruminococcus bicirculans') reveals two chromosomes and a selective capacity to utilize plant glucans.</title>
        <authorList>
            <consortium name="NISC Comparative Sequencing Program"/>
            <person name="Wegmann U."/>
            <person name="Louis P."/>
            <person name="Goesmann A."/>
            <person name="Henrissat B."/>
            <person name="Duncan S.H."/>
            <person name="Flint H.J."/>
        </authorList>
    </citation>
    <scope>NUCLEOTIDE SEQUENCE</scope>
    <source>
        <strain evidence="5">NBRC 107169</strain>
    </source>
</reference>
<dbReference type="PIRSF" id="PIRSF006278">
    <property type="entry name" value="ACCD_DCysDesulf"/>
    <property type="match status" value="1"/>
</dbReference>
<comment type="similarity">
    <text evidence="2">Belongs to the ACC deaminase/D-cysteine desulfhydrase family.</text>
</comment>
<sequence length="337" mass="35358">MTKFESLLAPFACKSLAHLPTPLHHLERISTALGGPKIFIKRDDCTGLAGGGNKTRKLEFLMADAIAKGADCVITTGGMQSNHCRQTAAAAARLGLECRLALIDKVDWQEPAYRSAGNVTLDHVLGAKVFVFDAKADRDVVCAQMVDDAKADGKSPYFIPLGGSNAIGALGYVAAFGEMLTQLDEMDVSPSALYHCTSSGGTHAGLIAGAVASGRPFPIIGVENEGEPFQIGKTVGKIAEETLALLGLAPKFDRNMLSIRTGVGGPSYGIPNDDGNAAIKLMAEQEGILLDPVYTGKAFAGLVADIKARRYTNDESVVFLHTGGAQALGAYSSLFVK</sequence>
<keyword evidence="3" id="KW-0663">Pyridoxal phosphate</keyword>
<protein>
    <submittedName>
        <fullName evidence="5">1-aminocyclopropane-1-carboxylate deaminase</fullName>
    </submittedName>
</protein>
<accession>A0ABQ5ULC2</accession>
<dbReference type="InterPro" id="IPR036052">
    <property type="entry name" value="TrpB-like_PALP_sf"/>
</dbReference>
<dbReference type="PANTHER" id="PTHR43780:SF2">
    <property type="entry name" value="1-AMINOCYCLOPROPANE-1-CARBOXYLATE DEAMINASE-RELATED"/>
    <property type="match status" value="1"/>
</dbReference>
<dbReference type="InterPro" id="IPR027278">
    <property type="entry name" value="ACCD_DCysDesulf"/>
</dbReference>
<dbReference type="Pfam" id="PF00291">
    <property type="entry name" value="PALP"/>
    <property type="match status" value="1"/>
</dbReference>
<dbReference type="InterPro" id="IPR001926">
    <property type="entry name" value="TrpB-like_PALP"/>
</dbReference>
<dbReference type="PANTHER" id="PTHR43780">
    <property type="entry name" value="1-AMINOCYCLOPROPANE-1-CARBOXYLATE DEAMINASE-RELATED"/>
    <property type="match status" value="1"/>
</dbReference>
<evidence type="ECO:0000256" key="1">
    <source>
        <dbReference type="ARBA" id="ARBA00001933"/>
    </source>
</evidence>
<feature type="domain" description="Tryptophan synthase beta chain-like PALP" evidence="4">
    <location>
        <begin position="15"/>
        <end position="323"/>
    </location>
</feature>
<dbReference type="RefSeq" id="WP_284361402.1">
    <property type="nucleotide sequence ID" value="NZ_BSNI01000001.1"/>
</dbReference>
<organism evidence="5 6">
    <name type="scientific">Maritalea porphyrae</name>
    <dbReference type="NCBI Taxonomy" id="880732"/>
    <lineage>
        <taxon>Bacteria</taxon>
        <taxon>Pseudomonadati</taxon>
        <taxon>Pseudomonadota</taxon>
        <taxon>Alphaproteobacteria</taxon>
        <taxon>Hyphomicrobiales</taxon>
        <taxon>Devosiaceae</taxon>
        <taxon>Maritalea</taxon>
    </lineage>
</organism>
<proteinExistence type="inferred from homology"/>
<dbReference type="Proteomes" id="UP001161405">
    <property type="component" value="Unassembled WGS sequence"/>
</dbReference>
<name>A0ABQ5ULC2_9HYPH</name>
<comment type="cofactor">
    <cofactor evidence="1">
        <name>pyridoxal 5'-phosphate</name>
        <dbReference type="ChEBI" id="CHEBI:597326"/>
    </cofactor>
</comment>
<evidence type="ECO:0000259" key="4">
    <source>
        <dbReference type="Pfam" id="PF00291"/>
    </source>
</evidence>
<dbReference type="Gene3D" id="3.40.50.1100">
    <property type="match status" value="2"/>
</dbReference>
<evidence type="ECO:0000313" key="6">
    <source>
        <dbReference type="Proteomes" id="UP001161405"/>
    </source>
</evidence>
<evidence type="ECO:0000256" key="2">
    <source>
        <dbReference type="ARBA" id="ARBA00008639"/>
    </source>
</evidence>
<keyword evidence="6" id="KW-1185">Reference proteome</keyword>